<dbReference type="Pfam" id="PF07992">
    <property type="entry name" value="Pyr_redox_2"/>
    <property type="match status" value="1"/>
</dbReference>
<comment type="cofactor">
    <cofactor evidence="8">
        <name>FAD</name>
        <dbReference type="ChEBI" id="CHEBI:57692"/>
    </cofactor>
    <text evidence="8">Binds 1 FAD per subunit.</text>
</comment>
<evidence type="ECO:0000259" key="11">
    <source>
        <dbReference type="Pfam" id="PF02852"/>
    </source>
</evidence>
<dbReference type="InterPro" id="IPR023753">
    <property type="entry name" value="FAD/NAD-binding_dom"/>
</dbReference>
<keyword evidence="3 8" id="KW-0274">FAD</keyword>
<reference evidence="14 15" key="1">
    <citation type="journal article" date="2013" name="BMC Genomics">
        <title>Genomes of "Spiribacter", a streamlined, successful halophilic bacterium.</title>
        <authorList>
            <person name="Lopez-Perez M."/>
            <person name="Ghai R."/>
            <person name="Leon M.J."/>
            <person name="Rodriguez-Olmos A."/>
            <person name="Copa-Patino J.L."/>
            <person name="Soliveri J."/>
            <person name="Sanchez-Porro C."/>
            <person name="Ventosa A."/>
            <person name="Rodriguez-Valera F."/>
        </authorList>
    </citation>
    <scope>NUCLEOTIDE SEQUENCE [LARGE SCALE GENOMIC DNA]</scope>
    <source>
        <strain evidence="14 15">UAH-SP71</strain>
    </source>
</reference>
<dbReference type="InterPro" id="IPR012999">
    <property type="entry name" value="Pyr_OxRdtase_I_AS"/>
</dbReference>
<dbReference type="Gene3D" id="3.50.50.60">
    <property type="entry name" value="FAD/NAD(P)-binding domain"/>
    <property type="match status" value="2"/>
</dbReference>
<keyword evidence="8" id="KW-0547">Nucleotide-binding</keyword>
<dbReference type="EMBL" id="CP005990">
    <property type="protein sequence ID" value="AGY92122.1"/>
    <property type="molecule type" value="Genomic_DNA"/>
</dbReference>
<feature type="binding site" evidence="8">
    <location>
        <begin position="179"/>
        <end position="186"/>
    </location>
    <ligand>
        <name>NAD(+)</name>
        <dbReference type="ChEBI" id="CHEBI:57540"/>
    </ligand>
</feature>
<dbReference type="Proteomes" id="UP000017640">
    <property type="component" value="Chromosome"/>
</dbReference>
<feature type="binding site" evidence="8">
    <location>
        <position position="270"/>
    </location>
    <ligand>
        <name>NAD(+)</name>
        <dbReference type="ChEBI" id="CHEBI:57540"/>
    </ligand>
</feature>
<dbReference type="FunFam" id="3.30.390.30:FF:000001">
    <property type="entry name" value="Dihydrolipoyl dehydrogenase"/>
    <property type="match status" value="1"/>
</dbReference>
<evidence type="ECO:0000256" key="1">
    <source>
        <dbReference type="ARBA" id="ARBA00007532"/>
    </source>
</evidence>
<dbReference type="OrthoDB" id="9800167at2"/>
<dbReference type="Gene3D" id="3.30.390.30">
    <property type="match status" value="1"/>
</dbReference>
<dbReference type="SUPFAM" id="SSF55424">
    <property type="entry name" value="FAD/NAD-linked reductases, dimerisation (C-terminal) domain"/>
    <property type="match status" value="1"/>
</dbReference>
<dbReference type="eggNOG" id="COG1249">
    <property type="taxonomic scope" value="Bacteria"/>
</dbReference>
<protein>
    <recommendedName>
        <fullName evidence="16">Mercuric reductase</fullName>
    </recommendedName>
</protein>
<dbReference type="HOGENOM" id="CLU_016755_1_0_6"/>
<keyword evidence="7 10" id="KW-0676">Redox-active center</keyword>
<dbReference type="STRING" id="1335757.SPICUR_05730"/>
<evidence type="ECO:0000256" key="8">
    <source>
        <dbReference type="PIRSR" id="PIRSR000350-3"/>
    </source>
</evidence>
<dbReference type="PRINTS" id="PR00411">
    <property type="entry name" value="PNDRDTASEI"/>
</dbReference>
<name>U5T7F0_9GAMM</name>
<dbReference type="PRINTS" id="PR00368">
    <property type="entry name" value="FADPNR"/>
</dbReference>
<feature type="disulfide bond" description="Redox-active" evidence="9">
    <location>
        <begin position="45"/>
        <end position="50"/>
    </location>
</feature>
<keyword evidence="2 10" id="KW-0285">Flavoprotein</keyword>
<dbReference type="InterPro" id="IPR036188">
    <property type="entry name" value="FAD/NAD-bd_sf"/>
</dbReference>
<proteinExistence type="inferred from homology"/>
<evidence type="ECO:0000256" key="5">
    <source>
        <dbReference type="ARBA" id="ARBA00023002"/>
    </source>
</evidence>
<evidence type="ECO:0000256" key="3">
    <source>
        <dbReference type="ARBA" id="ARBA00022827"/>
    </source>
</evidence>
<evidence type="ECO:0000313" key="14">
    <source>
        <dbReference type="EMBL" id="AGY92122.1"/>
    </source>
</evidence>
<dbReference type="InterPro" id="IPR004099">
    <property type="entry name" value="Pyr_nucl-diS_OxRdtase_dimer"/>
</dbReference>
<feature type="binding site" evidence="8">
    <location>
        <position position="311"/>
    </location>
    <ligand>
        <name>FAD</name>
        <dbReference type="ChEBI" id="CHEBI:57692"/>
    </ligand>
</feature>
<dbReference type="PROSITE" id="PS00076">
    <property type="entry name" value="PYRIDINE_REDOX_1"/>
    <property type="match status" value="1"/>
</dbReference>
<dbReference type="Pfam" id="PF02852">
    <property type="entry name" value="Pyr_redox_dim"/>
    <property type="match status" value="1"/>
</dbReference>
<keyword evidence="8" id="KW-0520">NAD</keyword>
<evidence type="ECO:0000256" key="4">
    <source>
        <dbReference type="ARBA" id="ARBA00022857"/>
    </source>
</evidence>
<evidence type="ECO:0000256" key="10">
    <source>
        <dbReference type="RuleBase" id="RU003691"/>
    </source>
</evidence>
<evidence type="ECO:0000256" key="9">
    <source>
        <dbReference type="PIRSR" id="PIRSR000350-4"/>
    </source>
</evidence>
<evidence type="ECO:0000256" key="2">
    <source>
        <dbReference type="ARBA" id="ARBA00022630"/>
    </source>
</evidence>
<dbReference type="KEGG" id="spiu:SPICUR_05745"/>
<keyword evidence="4" id="KW-0521">NADP</keyword>
<evidence type="ECO:0008006" key="16">
    <source>
        <dbReference type="Google" id="ProtNLM"/>
    </source>
</evidence>
<evidence type="ECO:0000256" key="6">
    <source>
        <dbReference type="ARBA" id="ARBA00023157"/>
    </source>
</evidence>
<evidence type="ECO:0000313" key="13">
    <source>
        <dbReference type="EMBL" id="AGY92119.1"/>
    </source>
</evidence>
<evidence type="ECO:0000259" key="12">
    <source>
        <dbReference type="Pfam" id="PF07992"/>
    </source>
</evidence>
<dbReference type="GO" id="GO:0016668">
    <property type="term" value="F:oxidoreductase activity, acting on a sulfur group of donors, NAD(P) as acceptor"/>
    <property type="evidence" value="ECO:0007669"/>
    <property type="project" value="InterPro"/>
</dbReference>
<dbReference type="InterPro" id="IPR001100">
    <property type="entry name" value="Pyr_nuc-diS_OxRdtase"/>
</dbReference>
<dbReference type="PANTHER" id="PTHR43014">
    <property type="entry name" value="MERCURIC REDUCTASE"/>
    <property type="match status" value="1"/>
</dbReference>
<feature type="domain" description="Pyridine nucleotide-disulphide oxidoreductase dimerisation" evidence="11">
    <location>
        <begin position="346"/>
        <end position="452"/>
    </location>
</feature>
<dbReference type="GO" id="GO:0003955">
    <property type="term" value="F:NAD(P)H dehydrogenase (quinone) activity"/>
    <property type="evidence" value="ECO:0007669"/>
    <property type="project" value="TreeGrafter"/>
</dbReference>
<dbReference type="PATRIC" id="fig|1335757.3.peg.1120"/>
<feature type="binding site" evidence="8">
    <location>
        <begin position="142"/>
        <end position="144"/>
    </location>
    <ligand>
        <name>FAD</name>
        <dbReference type="ChEBI" id="CHEBI:57692"/>
    </ligand>
</feature>
<keyword evidence="6" id="KW-1015">Disulfide bond</keyword>
<dbReference type="RefSeq" id="WP_023366961.1">
    <property type="nucleotide sequence ID" value="NC_022664.1"/>
</dbReference>
<dbReference type="KEGG" id="spiu:SPICUR_05730"/>
<keyword evidence="15" id="KW-1185">Reference proteome</keyword>
<reference evidence="14" key="2">
    <citation type="journal article" date="2015" name="Int. J. Syst. Evol. Microbiol.">
        <title>Spiribacter curvatus sp. nov., a moderately halophilic bacterium isolated from a saltern.</title>
        <authorList>
            <person name="Leon M.J."/>
            <person name="Rodriguez-Olmos A."/>
            <person name="Sanchez-Porro C."/>
            <person name="Lopez-Perez M."/>
            <person name="Rodriguez-Valera F."/>
            <person name="Soliveri J."/>
            <person name="Ventosa A."/>
            <person name="Copa-Patino J.L."/>
        </authorList>
    </citation>
    <scope>NUCLEOTIDE SEQUENCE</scope>
    <source>
        <strain evidence="14">UAH-SP71</strain>
    </source>
</reference>
<dbReference type="SUPFAM" id="SSF51905">
    <property type="entry name" value="FAD/NAD(P)-binding domain"/>
    <property type="match status" value="1"/>
</dbReference>
<dbReference type="GO" id="GO:0050660">
    <property type="term" value="F:flavin adenine dinucleotide binding"/>
    <property type="evidence" value="ECO:0007669"/>
    <property type="project" value="TreeGrafter"/>
</dbReference>
<feature type="binding site" evidence="8">
    <location>
        <position position="202"/>
    </location>
    <ligand>
        <name>NAD(+)</name>
        <dbReference type="ChEBI" id="CHEBI:57540"/>
    </ligand>
</feature>
<gene>
    <name evidence="13" type="ORF">SPICUR_05730</name>
    <name evidence="14" type="ORF">SPICUR_05745</name>
</gene>
<feature type="binding site" evidence="8">
    <location>
        <position position="54"/>
    </location>
    <ligand>
        <name>FAD</name>
        <dbReference type="ChEBI" id="CHEBI:57692"/>
    </ligand>
</feature>
<dbReference type="EMBL" id="CP005990">
    <property type="protein sequence ID" value="AGY92119.1"/>
    <property type="molecule type" value="Genomic_DNA"/>
</dbReference>
<comment type="similarity">
    <text evidence="1 10">Belongs to the class-I pyridine nucleotide-disulfide oxidoreductase family.</text>
</comment>
<organism evidence="14 15">
    <name type="scientific">Spiribacter curvatus</name>
    <dbReference type="NCBI Taxonomy" id="1335757"/>
    <lineage>
        <taxon>Bacteria</taxon>
        <taxon>Pseudomonadati</taxon>
        <taxon>Pseudomonadota</taxon>
        <taxon>Gammaproteobacteria</taxon>
        <taxon>Chromatiales</taxon>
        <taxon>Ectothiorhodospiraceae</taxon>
        <taxon>Spiribacter</taxon>
    </lineage>
</organism>
<dbReference type="InterPro" id="IPR016156">
    <property type="entry name" value="FAD/NAD-linked_Rdtase_dimer_sf"/>
</dbReference>
<sequence>MAREHEYDLIIVGGGVGGLVTASVAGQLGLDVVLVERGPRLGGDCLHHGCIPSKSLIHSAAVAHAARDAGRLGIDARLGETDLGAVMDRVQSVIDEIQVHDDPTRFRDYGVDVRFGEAHFIDARTIRVKGQRLRARRFVIATGSRPRIPDIPGIETIPVLTNETLFAERSLPGHLAVVGGGPIGTEMAQAFSRLGSRVTLLEAGPQILPRDDAGLAASLAEHLRGEGVDLRLSTHVSRAEPIDGGARLTLSGSADDTTALDVNRVLIAAGRRANTDSLNIEAAGLACGDDGRLSVDPRLRTSRHHIYAIGDCAGPYPFTHMAEYQAGIVISNALFRLPQRVDYRAVPWVTYTDPELAHVGMSAADAKAAGIDCQCVDFPLAGVDRAIAQGATTGELKLVIRRGRIIGASLLAPHAGEIIHELALAIAARIPLRRLAGMVHAYPTLAQITKRAAGRHFATQLFSPGTRRLVRWINRILP</sequence>
<accession>U5T7F0</accession>
<feature type="domain" description="FAD/NAD(P)-binding" evidence="12">
    <location>
        <begin position="7"/>
        <end position="326"/>
    </location>
</feature>
<evidence type="ECO:0000313" key="15">
    <source>
        <dbReference type="Proteomes" id="UP000017640"/>
    </source>
</evidence>
<keyword evidence="5 10" id="KW-0560">Oxidoreductase</keyword>
<dbReference type="PANTHER" id="PTHR43014:SF2">
    <property type="entry name" value="MERCURIC REDUCTASE"/>
    <property type="match status" value="1"/>
</dbReference>
<dbReference type="PIRSF" id="PIRSF000350">
    <property type="entry name" value="Mercury_reductase_MerA"/>
    <property type="match status" value="1"/>
</dbReference>
<evidence type="ECO:0000256" key="7">
    <source>
        <dbReference type="ARBA" id="ARBA00023284"/>
    </source>
</evidence>
<dbReference type="AlphaFoldDB" id="U5T7F0"/>